<keyword evidence="1" id="KW-0175">Coiled coil</keyword>
<dbReference type="Pfam" id="PF13855">
    <property type="entry name" value="LRR_8"/>
    <property type="match status" value="1"/>
</dbReference>
<feature type="region of interest" description="Disordered" evidence="2">
    <location>
        <begin position="145"/>
        <end position="188"/>
    </location>
</feature>
<feature type="region of interest" description="Disordered" evidence="2">
    <location>
        <begin position="809"/>
        <end position="850"/>
    </location>
</feature>
<feature type="coiled-coil region" evidence="1">
    <location>
        <begin position="210"/>
        <end position="244"/>
    </location>
</feature>
<protein>
    <submittedName>
        <fullName evidence="3">3479_t:CDS:1</fullName>
    </submittedName>
</protein>
<dbReference type="SUPFAM" id="SSF52058">
    <property type="entry name" value="L domain-like"/>
    <property type="match status" value="1"/>
</dbReference>
<gene>
    <name evidence="3" type="ORF">FWILDA_LOCUS8532</name>
</gene>
<evidence type="ECO:0000256" key="1">
    <source>
        <dbReference type="SAM" id="Coils"/>
    </source>
</evidence>
<dbReference type="InterPro" id="IPR001611">
    <property type="entry name" value="Leu-rich_rpt"/>
</dbReference>
<reference evidence="3" key="1">
    <citation type="submission" date="2022-08" db="EMBL/GenBank/DDBJ databases">
        <authorList>
            <person name="Kallberg Y."/>
            <person name="Tangrot J."/>
            <person name="Rosling A."/>
        </authorList>
    </citation>
    <scope>NUCLEOTIDE SEQUENCE</scope>
    <source>
        <strain evidence="3">Wild A</strain>
    </source>
</reference>
<proteinExistence type="predicted"/>
<accession>A0A9W4SRK7</accession>
<evidence type="ECO:0000256" key="2">
    <source>
        <dbReference type="SAM" id="MobiDB-lite"/>
    </source>
</evidence>
<dbReference type="InterPro" id="IPR032675">
    <property type="entry name" value="LRR_dom_sf"/>
</dbReference>
<feature type="coiled-coil region" evidence="1">
    <location>
        <begin position="559"/>
        <end position="609"/>
    </location>
</feature>
<feature type="compositionally biased region" description="Basic and acidic residues" evidence="2">
    <location>
        <begin position="690"/>
        <end position="699"/>
    </location>
</feature>
<dbReference type="Proteomes" id="UP001153678">
    <property type="component" value="Unassembled WGS sequence"/>
</dbReference>
<organism evidence="3 4">
    <name type="scientific">Funneliformis geosporum</name>
    <dbReference type="NCBI Taxonomy" id="1117311"/>
    <lineage>
        <taxon>Eukaryota</taxon>
        <taxon>Fungi</taxon>
        <taxon>Fungi incertae sedis</taxon>
        <taxon>Mucoromycota</taxon>
        <taxon>Glomeromycotina</taxon>
        <taxon>Glomeromycetes</taxon>
        <taxon>Glomerales</taxon>
        <taxon>Glomeraceae</taxon>
        <taxon>Funneliformis</taxon>
    </lineage>
</organism>
<evidence type="ECO:0000313" key="4">
    <source>
        <dbReference type="Proteomes" id="UP001153678"/>
    </source>
</evidence>
<dbReference type="EMBL" id="CAMKVN010001836">
    <property type="protein sequence ID" value="CAI2178331.1"/>
    <property type="molecule type" value="Genomic_DNA"/>
</dbReference>
<feature type="compositionally biased region" description="Polar residues" evidence="2">
    <location>
        <begin position="147"/>
        <end position="165"/>
    </location>
</feature>
<feature type="compositionally biased region" description="Basic and acidic residues" evidence="2">
    <location>
        <begin position="166"/>
        <end position="186"/>
    </location>
</feature>
<dbReference type="OrthoDB" id="2445647at2759"/>
<sequence>MTNNPFKRTTNNRRHHYCQILGIGDKATKREICEAFWGLRKKFHRLEIWERERRVPTETEARSEEISKFCERKLKGEKEISESLEKNWKGVKGYDKLNEETKQLFKAKFKEAFQVSPQLFKERLRVMPFLPLSFRCKCNFDDDADNKQQQSAPISNNTEQSIITDNQKKSEQIEDNDSRESKRLKGEDEEVNIKLSNDLQGLSSKDDKKIEHFLADIEKLKNKGKTYEEQKDKIAEKKDELAQEDPSGYAKMIARVIQKKIDEFKVEVARLGQEIKEKLIRLQNSEFTNDKEVREIEEEVSNEVSGEVANIELSNLMTQAQKILKGSVDNLKSQLKKAREDLYSFSIGKNISRNDNAQQPKSSFFRPEVIVPLGLVSVLGVVAITAVSEKKLEGIQKSLEGELTINNFPNLEKIFLSNNQITKLIFQNCPQIKEINVYRNKLTKLEISGLPELEYLHCGNNQLNKLDVSENTKLKTLFYFNNPFESQLENLIGVEKLVDLEGLRGKGLIKKMEEEIKIHLDAMKRMDDFYRQNPPSEDTKLTNILQEISNEYLIISCENRQKELEIKELKEIVNNLEKLVIHTKDSFLVEKIENKYDLLEAQRTFIKSDNEFVRSQIVKFKQRLLNSGQVNQNELQKVCRIQAELSFLELKLEQEQKFQTQIEIRIDKNATEIDIKNAYTSEALKGIDNKKRRNKESEKGNNSANNQENFVQESEESENNNKQELTIHKRDHDDNEQFYEELAFYTLECSLCGGCKSWLCGIYGHVVHCLKTRQEIEELHQKKVKEVDKIRKNRGCIRCYQEQNRSIPDNNQLTLTSNEKRDSSEQSLTISDQESQRGEINNNTNNQRNEQLENNFNLTISEQKPQANELLKIVISGELLIKKKQFNREILTKLITEKKNNPSLLSTLK</sequence>
<feature type="region of interest" description="Disordered" evidence="2">
    <location>
        <begin position="690"/>
        <end position="721"/>
    </location>
</feature>
<dbReference type="AlphaFoldDB" id="A0A9W4SRK7"/>
<name>A0A9W4SRK7_9GLOM</name>
<feature type="compositionally biased region" description="Low complexity" evidence="2">
    <location>
        <begin position="841"/>
        <end position="850"/>
    </location>
</feature>
<keyword evidence="4" id="KW-1185">Reference proteome</keyword>
<comment type="caution">
    <text evidence="3">The sequence shown here is derived from an EMBL/GenBank/DDBJ whole genome shotgun (WGS) entry which is preliminary data.</text>
</comment>
<dbReference type="Gene3D" id="3.80.10.10">
    <property type="entry name" value="Ribonuclease Inhibitor"/>
    <property type="match status" value="1"/>
</dbReference>
<evidence type="ECO:0000313" key="3">
    <source>
        <dbReference type="EMBL" id="CAI2178331.1"/>
    </source>
</evidence>